<gene>
    <name evidence="2" type="ORF">OKA104_LOCUS11039</name>
</gene>
<proteinExistence type="predicted"/>
<feature type="compositionally biased region" description="Polar residues" evidence="1">
    <location>
        <begin position="37"/>
        <end position="46"/>
    </location>
</feature>
<evidence type="ECO:0000256" key="1">
    <source>
        <dbReference type="SAM" id="MobiDB-lite"/>
    </source>
</evidence>
<sequence length="58" mass="6847">VYVSPYEYPEFDLFLLMELHVNQLIKQAEIEWKIHEQQTAMPSSTDEAPPPPYELAIR</sequence>
<dbReference type="EMBL" id="CAJOAY010000502">
    <property type="protein sequence ID" value="CAF3679728.1"/>
    <property type="molecule type" value="Genomic_DNA"/>
</dbReference>
<evidence type="ECO:0000313" key="2">
    <source>
        <dbReference type="EMBL" id="CAF3679728.1"/>
    </source>
</evidence>
<accession>A0A818TC02</accession>
<feature type="non-terminal residue" evidence="2">
    <location>
        <position position="1"/>
    </location>
</feature>
<protein>
    <submittedName>
        <fullName evidence="2">Uncharacterized protein</fullName>
    </submittedName>
</protein>
<name>A0A818TC02_9BILA</name>
<evidence type="ECO:0000313" key="3">
    <source>
        <dbReference type="Proteomes" id="UP000663881"/>
    </source>
</evidence>
<comment type="caution">
    <text evidence="2">The sequence shown here is derived from an EMBL/GenBank/DDBJ whole genome shotgun (WGS) entry which is preliminary data.</text>
</comment>
<organism evidence="2 3">
    <name type="scientific">Adineta steineri</name>
    <dbReference type="NCBI Taxonomy" id="433720"/>
    <lineage>
        <taxon>Eukaryota</taxon>
        <taxon>Metazoa</taxon>
        <taxon>Spiralia</taxon>
        <taxon>Gnathifera</taxon>
        <taxon>Rotifera</taxon>
        <taxon>Eurotatoria</taxon>
        <taxon>Bdelloidea</taxon>
        <taxon>Adinetida</taxon>
        <taxon>Adinetidae</taxon>
        <taxon>Adineta</taxon>
    </lineage>
</organism>
<reference evidence="2" key="1">
    <citation type="submission" date="2021-02" db="EMBL/GenBank/DDBJ databases">
        <authorList>
            <person name="Nowell W R."/>
        </authorList>
    </citation>
    <scope>NUCLEOTIDE SEQUENCE</scope>
</reference>
<dbReference type="Proteomes" id="UP000663881">
    <property type="component" value="Unassembled WGS sequence"/>
</dbReference>
<feature type="region of interest" description="Disordered" evidence="1">
    <location>
        <begin position="37"/>
        <end position="58"/>
    </location>
</feature>
<dbReference type="AlphaFoldDB" id="A0A818TC02"/>
<feature type="compositionally biased region" description="Pro residues" evidence="1">
    <location>
        <begin position="48"/>
        <end position="58"/>
    </location>
</feature>